<feature type="compositionally biased region" description="Basic and acidic residues" evidence="1">
    <location>
        <begin position="167"/>
        <end position="177"/>
    </location>
</feature>
<protein>
    <submittedName>
        <fullName evidence="2">DUF1376 domain-containing protein</fullName>
    </submittedName>
</protein>
<gene>
    <name evidence="2" type="ORF">QTN47_17200</name>
</gene>
<feature type="region of interest" description="Disordered" evidence="1">
    <location>
        <begin position="159"/>
        <end position="188"/>
    </location>
</feature>
<evidence type="ECO:0000256" key="1">
    <source>
        <dbReference type="SAM" id="MobiDB-lite"/>
    </source>
</evidence>
<dbReference type="Proteomes" id="UP001560573">
    <property type="component" value="Unassembled WGS sequence"/>
</dbReference>
<accession>A0ABV3ZIC5</accession>
<proteinExistence type="predicted"/>
<reference evidence="2 3" key="1">
    <citation type="submission" date="2023-07" db="EMBL/GenBank/DDBJ databases">
        <authorList>
            <person name="Lian W.-H."/>
        </authorList>
    </citation>
    <scope>NUCLEOTIDE SEQUENCE [LARGE SCALE GENOMIC DNA]</scope>
    <source>
        <strain evidence="2 3">SYSU DXS3180</strain>
    </source>
</reference>
<evidence type="ECO:0000313" key="2">
    <source>
        <dbReference type="EMBL" id="MEX6689250.1"/>
    </source>
</evidence>
<dbReference type="RefSeq" id="WP_369330656.1">
    <property type="nucleotide sequence ID" value="NZ_JAULBC010000005.1"/>
</dbReference>
<keyword evidence="3" id="KW-1185">Reference proteome</keyword>
<organism evidence="2 3">
    <name type="scientific">Danxiaibacter flavus</name>
    <dbReference type="NCBI Taxonomy" id="3049108"/>
    <lineage>
        <taxon>Bacteria</taxon>
        <taxon>Pseudomonadati</taxon>
        <taxon>Bacteroidota</taxon>
        <taxon>Chitinophagia</taxon>
        <taxon>Chitinophagales</taxon>
        <taxon>Chitinophagaceae</taxon>
        <taxon>Danxiaibacter</taxon>
    </lineage>
</organism>
<name>A0ABV3ZIC5_9BACT</name>
<dbReference type="EMBL" id="JAULBC010000005">
    <property type="protein sequence ID" value="MEX6689250.1"/>
    <property type="molecule type" value="Genomic_DNA"/>
</dbReference>
<evidence type="ECO:0000313" key="3">
    <source>
        <dbReference type="Proteomes" id="UP001560573"/>
    </source>
</evidence>
<comment type="caution">
    <text evidence="2">The sequence shown here is derived from an EMBL/GenBank/DDBJ whole genome shotgun (WGS) entry which is preliminary data.</text>
</comment>
<sequence>MPDYNRIWFPLYVSDYLSDSNVQSLTMEEEGVYVRLLTICWKEDGIPNDRERLRLLCKGVKAKVIENVMRLFYVDANDNTKLRNKRLEKEKEKAAKFKQLQSEKGIASAKKRKQKMFEKELMQAGELLTDEAAECMTENEPRLNFGCNSVDVRYIPQPNLSQSQSHSHRERETERDLNPPPQVESESPTIQQVKEAFFLKRPVHWTPQKTTQEAEKFFYHYESVGWVINGQLIKLWQARVPVWISNDANREQFKSKSSEVPTAQPKIVIA</sequence>
<dbReference type="Pfam" id="PF07120">
    <property type="entry name" value="DUF1376"/>
    <property type="match status" value="1"/>
</dbReference>
<dbReference type="InterPro" id="IPR010781">
    <property type="entry name" value="DUF1376"/>
</dbReference>